<feature type="domain" description="DUF7144" evidence="2">
    <location>
        <begin position="26"/>
        <end position="137"/>
    </location>
</feature>
<organism evidence="3 4">
    <name type="scientific">Nocardioides caricicola</name>
    <dbReference type="NCBI Taxonomy" id="634770"/>
    <lineage>
        <taxon>Bacteria</taxon>
        <taxon>Bacillati</taxon>
        <taxon>Actinomycetota</taxon>
        <taxon>Actinomycetes</taxon>
        <taxon>Propionibacteriales</taxon>
        <taxon>Nocardioidaceae</taxon>
        <taxon>Nocardioides</taxon>
    </lineage>
</organism>
<reference evidence="4" key="1">
    <citation type="journal article" date="2019" name="Int. J. Syst. Evol. Microbiol.">
        <title>The Global Catalogue of Microorganisms (GCM) 10K type strain sequencing project: providing services to taxonomists for standard genome sequencing and annotation.</title>
        <authorList>
            <consortium name="The Broad Institute Genomics Platform"/>
            <consortium name="The Broad Institute Genome Sequencing Center for Infectious Disease"/>
            <person name="Wu L."/>
            <person name="Ma J."/>
        </authorList>
    </citation>
    <scope>NUCLEOTIDE SEQUENCE [LARGE SCALE GENOMIC DNA]</scope>
    <source>
        <strain evidence="4">KACC 13778</strain>
    </source>
</reference>
<keyword evidence="1" id="KW-0472">Membrane</keyword>
<comment type="caution">
    <text evidence="3">The sequence shown here is derived from an EMBL/GenBank/DDBJ whole genome shotgun (WGS) entry which is preliminary data.</text>
</comment>
<proteinExistence type="predicted"/>
<sequence length="143" mass="15399">MSSDPFDGRPGGFEYSTKGALTDFTTMFAGVLMLVSASFEILQGLSAIANDDLYAAGSDYLYKLDMTVWGWVHLVVGVLSAAVAIGILAGQAWAWLCGIIVVSLSMLTNFAALPHYPLWSLVVIAFDALIIWALCLQLGHKRP</sequence>
<feature type="transmembrane region" description="Helical" evidence="1">
    <location>
        <begin position="118"/>
        <end position="139"/>
    </location>
</feature>
<evidence type="ECO:0000256" key="1">
    <source>
        <dbReference type="SAM" id="Phobius"/>
    </source>
</evidence>
<feature type="transmembrane region" description="Helical" evidence="1">
    <location>
        <begin position="27"/>
        <end position="48"/>
    </location>
</feature>
<keyword evidence="1" id="KW-1133">Transmembrane helix</keyword>
<feature type="transmembrane region" description="Helical" evidence="1">
    <location>
        <begin position="93"/>
        <end position="112"/>
    </location>
</feature>
<dbReference type="EMBL" id="JBHSMD010000006">
    <property type="protein sequence ID" value="MFC5494827.1"/>
    <property type="molecule type" value="Genomic_DNA"/>
</dbReference>
<evidence type="ECO:0000259" key="2">
    <source>
        <dbReference type="Pfam" id="PF23636"/>
    </source>
</evidence>
<dbReference type="Proteomes" id="UP001595956">
    <property type="component" value="Unassembled WGS sequence"/>
</dbReference>
<feature type="transmembrane region" description="Helical" evidence="1">
    <location>
        <begin position="68"/>
        <end position="88"/>
    </location>
</feature>
<name>A0ABW0N703_9ACTN</name>
<gene>
    <name evidence="3" type="ORF">ACFPKY_17080</name>
</gene>
<evidence type="ECO:0000313" key="3">
    <source>
        <dbReference type="EMBL" id="MFC5494827.1"/>
    </source>
</evidence>
<accession>A0ABW0N703</accession>
<dbReference type="InterPro" id="IPR055568">
    <property type="entry name" value="DUF7144"/>
</dbReference>
<dbReference type="Pfam" id="PF23636">
    <property type="entry name" value="DUF7144"/>
    <property type="match status" value="1"/>
</dbReference>
<protein>
    <recommendedName>
        <fullName evidence="2">DUF7144 domain-containing protein</fullName>
    </recommendedName>
</protein>
<keyword evidence="4" id="KW-1185">Reference proteome</keyword>
<dbReference type="RefSeq" id="WP_345175848.1">
    <property type="nucleotide sequence ID" value="NZ_BAABFQ010000005.1"/>
</dbReference>
<evidence type="ECO:0000313" key="4">
    <source>
        <dbReference type="Proteomes" id="UP001595956"/>
    </source>
</evidence>
<keyword evidence="1" id="KW-0812">Transmembrane</keyword>